<dbReference type="AlphaFoldDB" id="A0A814MWF9"/>
<evidence type="ECO:0000313" key="2">
    <source>
        <dbReference type="EMBL" id="CAF1083982.1"/>
    </source>
</evidence>
<feature type="compositionally biased region" description="Polar residues" evidence="1">
    <location>
        <begin position="1"/>
        <end position="19"/>
    </location>
</feature>
<feature type="compositionally biased region" description="Low complexity" evidence="1">
    <location>
        <begin position="180"/>
        <end position="194"/>
    </location>
</feature>
<evidence type="ECO:0000313" key="3">
    <source>
        <dbReference type="Proteomes" id="UP000663879"/>
    </source>
</evidence>
<dbReference type="Proteomes" id="UP000663879">
    <property type="component" value="Unassembled WGS sequence"/>
</dbReference>
<comment type="caution">
    <text evidence="2">The sequence shown here is derived from an EMBL/GenBank/DDBJ whole genome shotgun (WGS) entry which is preliminary data.</text>
</comment>
<dbReference type="EMBL" id="CAJNOC010006704">
    <property type="protein sequence ID" value="CAF1083982.1"/>
    <property type="molecule type" value="Genomic_DNA"/>
</dbReference>
<proteinExistence type="predicted"/>
<sequence>MHSKQSNAYVRINTQQQQRPYVRRPATPLTQENTNNRLDARNTIPQQQNTTQLSYSQGLEIGNYGNNHIQVHNTTSPPYAVQQQQRPLNNMFQSQAVDTLLLTPQTGNRLPFMTSTIHNHTNRPESLQLRNSYPSIHLQQPHQQLTGDEEQPNEIQPNTQQLLNHVQNDMYEQVQQPLYNHQQQQQLTHQTQQLHHTHEQPQSYVAQQQYEPLRNTNRVTRNSENGIQPITRYPQGGVRDYQIEHNNQVIDYGNGLDLNNVFVPSGLQVLNQIDNCMLSRKPNNLSLQMNNYMENGLNQVNQNRKRHLNGFEQHHTLIPQNNRDQLSVPTQTNKNTYQPARQEILQQQQQQPLQTIFVGPPQPLPEYDGTTEVLDFKRIFERTALLSGWSPDQQAIIVRTYLKNDPYDFIDNLGQIDKRSIEVIMDKLVERYGKKKATLTQFNELRPNHNESLLSFQTRLRKVLNKIDLRFAENDKDKLVKDKLINSLPDKFKDVAMYNSSALNLRELETIC</sequence>
<evidence type="ECO:0000256" key="1">
    <source>
        <dbReference type="SAM" id="MobiDB-lite"/>
    </source>
</evidence>
<protein>
    <submittedName>
        <fullName evidence="2">Uncharacterized protein</fullName>
    </submittedName>
</protein>
<organism evidence="2 3">
    <name type="scientific">Brachionus calyciflorus</name>
    <dbReference type="NCBI Taxonomy" id="104777"/>
    <lineage>
        <taxon>Eukaryota</taxon>
        <taxon>Metazoa</taxon>
        <taxon>Spiralia</taxon>
        <taxon>Gnathifera</taxon>
        <taxon>Rotifera</taxon>
        <taxon>Eurotatoria</taxon>
        <taxon>Monogononta</taxon>
        <taxon>Pseudotrocha</taxon>
        <taxon>Ploima</taxon>
        <taxon>Brachionidae</taxon>
        <taxon>Brachionus</taxon>
    </lineage>
</organism>
<feature type="region of interest" description="Disordered" evidence="1">
    <location>
        <begin position="180"/>
        <end position="201"/>
    </location>
</feature>
<name>A0A814MWF9_9BILA</name>
<feature type="region of interest" description="Disordered" evidence="1">
    <location>
        <begin position="1"/>
        <end position="34"/>
    </location>
</feature>
<accession>A0A814MWF9</accession>
<reference evidence="2" key="1">
    <citation type="submission" date="2021-02" db="EMBL/GenBank/DDBJ databases">
        <authorList>
            <person name="Nowell W R."/>
        </authorList>
    </citation>
    <scope>NUCLEOTIDE SEQUENCE</scope>
    <source>
        <strain evidence="2">Ploen Becks lab</strain>
    </source>
</reference>
<gene>
    <name evidence="2" type="ORF">OXX778_LOCUS20331</name>
</gene>
<keyword evidence="3" id="KW-1185">Reference proteome</keyword>